<dbReference type="Proteomes" id="UP000490939">
    <property type="component" value="Unassembled WGS sequence"/>
</dbReference>
<evidence type="ECO:0000256" key="1">
    <source>
        <dbReference type="ARBA" id="ARBA00004604"/>
    </source>
</evidence>
<dbReference type="InterPro" id="IPR003890">
    <property type="entry name" value="MIF4G-like_typ-3"/>
</dbReference>
<evidence type="ECO:0000256" key="2">
    <source>
        <dbReference type="ARBA" id="ARBA00006856"/>
    </source>
</evidence>
<feature type="compositionally biased region" description="Acidic residues" evidence="4">
    <location>
        <begin position="208"/>
        <end position="231"/>
    </location>
</feature>
<dbReference type="PANTHER" id="PTHR18034">
    <property type="entry name" value="CELL CYCLE CONTROL PROTEIN CWF22-RELATED"/>
    <property type="match status" value="1"/>
</dbReference>
<dbReference type="AlphaFoldDB" id="A0A8H3ZHN7"/>
<dbReference type="InterPro" id="IPR050781">
    <property type="entry name" value="CWC22_splicing_factor"/>
</dbReference>
<feature type="compositionally biased region" description="Basic and acidic residues" evidence="4">
    <location>
        <begin position="43"/>
        <end position="52"/>
    </location>
</feature>
<organism evidence="6 7">
    <name type="scientific">Venturia inaequalis</name>
    <name type="common">Apple scab fungus</name>
    <dbReference type="NCBI Taxonomy" id="5025"/>
    <lineage>
        <taxon>Eukaryota</taxon>
        <taxon>Fungi</taxon>
        <taxon>Dikarya</taxon>
        <taxon>Ascomycota</taxon>
        <taxon>Pezizomycotina</taxon>
        <taxon>Dothideomycetes</taxon>
        <taxon>Pleosporomycetidae</taxon>
        <taxon>Venturiales</taxon>
        <taxon>Venturiaceae</taxon>
        <taxon>Venturia</taxon>
    </lineage>
</organism>
<dbReference type="PROSITE" id="PS51366">
    <property type="entry name" value="MI"/>
    <property type="match status" value="1"/>
</dbReference>
<comment type="caution">
    <text evidence="6">The sequence shown here is derived from an EMBL/GenBank/DDBJ whole genome shotgun (WGS) entry which is preliminary data.</text>
</comment>
<evidence type="ECO:0000259" key="5">
    <source>
        <dbReference type="PROSITE" id="PS51366"/>
    </source>
</evidence>
<evidence type="ECO:0000313" key="7">
    <source>
        <dbReference type="Proteomes" id="UP000490939"/>
    </source>
</evidence>
<evidence type="ECO:0000256" key="4">
    <source>
        <dbReference type="SAM" id="MobiDB-lite"/>
    </source>
</evidence>
<gene>
    <name evidence="6" type="ORF">EG327_003282</name>
</gene>
<dbReference type="EMBL" id="WNWR01000021">
    <property type="protein sequence ID" value="KAE9993777.1"/>
    <property type="molecule type" value="Genomic_DNA"/>
</dbReference>
<keyword evidence="7" id="KW-1185">Reference proteome</keyword>
<feature type="compositionally biased region" description="Acidic residues" evidence="4">
    <location>
        <begin position="166"/>
        <end position="181"/>
    </location>
</feature>
<dbReference type="PANTHER" id="PTHR18034:SF4">
    <property type="entry name" value="NUCLEOLAR MIF4G DOMAIN-CONTAINING PROTEIN 1"/>
    <property type="match status" value="1"/>
</dbReference>
<evidence type="ECO:0000256" key="3">
    <source>
        <dbReference type="ARBA" id="ARBA00023242"/>
    </source>
</evidence>
<accession>A0A8H3ZHN7</accession>
<comment type="similarity">
    <text evidence="2">Belongs to the CWC22 family.</text>
</comment>
<protein>
    <recommendedName>
        <fullName evidence="5">MI domain-containing protein</fullName>
    </recommendedName>
</protein>
<dbReference type="Gene3D" id="1.25.40.180">
    <property type="match status" value="1"/>
</dbReference>
<dbReference type="Pfam" id="PF02854">
    <property type="entry name" value="MIF4G"/>
    <property type="match status" value="1"/>
</dbReference>
<dbReference type="GO" id="GO:0003723">
    <property type="term" value="F:RNA binding"/>
    <property type="evidence" value="ECO:0007669"/>
    <property type="project" value="InterPro"/>
</dbReference>
<proteinExistence type="inferred from homology"/>
<reference evidence="6 7" key="1">
    <citation type="submission" date="2019-07" db="EMBL/GenBank/DDBJ databases">
        <title>Venturia inaequalis Genome Resource.</title>
        <authorList>
            <person name="Lichtner F.J."/>
        </authorList>
    </citation>
    <scope>NUCLEOTIDE SEQUENCE [LARGE SCALE GENOMIC DNA]</scope>
    <source>
        <strain evidence="6 7">DMI_063113</strain>
    </source>
</reference>
<dbReference type="GO" id="GO:0005730">
    <property type="term" value="C:nucleolus"/>
    <property type="evidence" value="ECO:0007669"/>
    <property type="project" value="UniProtKB-SubCell"/>
</dbReference>
<keyword evidence="3" id="KW-0539">Nucleus</keyword>
<feature type="domain" description="MI" evidence="5">
    <location>
        <begin position="629"/>
        <end position="761"/>
    </location>
</feature>
<dbReference type="Pfam" id="PF02847">
    <property type="entry name" value="MA3"/>
    <property type="match status" value="1"/>
</dbReference>
<dbReference type="InterPro" id="IPR003891">
    <property type="entry name" value="Initiation_fac_eIF4g_MI"/>
</dbReference>
<dbReference type="SMART" id="SM00544">
    <property type="entry name" value="MA3"/>
    <property type="match status" value="1"/>
</dbReference>
<sequence>MSRFKHATPKLPAELLDRLGPSSNNGGKRKGKFGAPLGRKEKRQAERAEKKNQRSQPRSFPPVGKPRPQNLKPPLEIEEEPAPPPKRRKTEPSAFPEPVPKSILKRKSHKFEAPPQESDSSPSPPPPTRRSRAVKEKLDEDDAEIAALEKRLGLKGKKKLPKSLEEDGLDDILEGLGDESDGGSQKRKRSDYEEYLASKRRNSGAEAVDSDVDDSDTEEEFDVESGEDDLIGDNSIGSEDSTEVEESEDDEGLDKDEDEEDMDDPFDQSDSDQSQEEELQRVRENPYLPGVSATVIPTPTVAKYVPPSMRGPQSSDQEVLIRLRRQLQNPLNRLSEANFLTILREVENVFNNNPRQYVTSILIDLLMERVCVRTSLTDTFMILHAGFISAVYKVIGPHFGAQILERIITEFDRYYEIERASEDGNKQASNLIAFLADMYTFQVFGSRLAFDYIRLLLDSKLSDLNTELLLKIIKNCGHQLRLDDPSALKEIVILLQKQVKIAGEENRPISVRTQFMIETINNLKNNRQKTGQVNANIAAEHIITMKKTLGNLTKSSEPLGVGLEDIRGTKKAGKWWLVGASWKNDTAAKEDEEAETIQDAAPISAANEDEVNELTDLALLAKQQGMNTSIRRSIFLSIMSASDYKDAHQRLIKLKLKKTQELEIPRVLIRCAGGEQVYNPYYTLIARRLCGEHKYKWAFQYGLWTLFRRMGEKGDIEGDEEEDNEEDGDVNLRMLVNLGRMYGELMGEGGLAITVLKTLDFTSLQGQTKSFLEIMLLTTLKTAMKLSKKDKKTDSTASISSIFAKAKKEPQIIVGLQYFLTKEVDIADFAETSSEKKSLKSGLKIAQATLALLASELPAIQPLLLQPYLQAHTPAFTPTGTLPSQSHLQFTMLGNPREKAPEAQNCLNVYAQYVAWHNVSIQPPPADMEDVRALYEEERARVFLEMYVSMVFGKKYFGAKRSGRERWFLAHDGSVDRW</sequence>
<evidence type="ECO:0000313" key="6">
    <source>
        <dbReference type="EMBL" id="KAE9993777.1"/>
    </source>
</evidence>
<dbReference type="SUPFAM" id="SSF48371">
    <property type="entry name" value="ARM repeat"/>
    <property type="match status" value="1"/>
</dbReference>
<dbReference type="SMART" id="SM00543">
    <property type="entry name" value="MIF4G"/>
    <property type="match status" value="1"/>
</dbReference>
<name>A0A8H3ZHN7_VENIN</name>
<comment type="subcellular location">
    <subcellularLocation>
        <location evidence="1">Nucleus</location>
        <location evidence="1">Nucleolus</location>
    </subcellularLocation>
</comment>
<feature type="compositionally biased region" description="Acidic residues" evidence="4">
    <location>
        <begin position="240"/>
        <end position="277"/>
    </location>
</feature>
<dbReference type="GO" id="GO:0042274">
    <property type="term" value="P:ribosomal small subunit biogenesis"/>
    <property type="evidence" value="ECO:0007669"/>
    <property type="project" value="TreeGrafter"/>
</dbReference>
<feature type="region of interest" description="Disordered" evidence="4">
    <location>
        <begin position="1"/>
        <end position="293"/>
    </location>
</feature>
<dbReference type="InterPro" id="IPR016024">
    <property type="entry name" value="ARM-type_fold"/>
</dbReference>